<dbReference type="EMBL" id="CAQI01000059">
    <property type="protein sequence ID" value="CCQ48499.1"/>
    <property type="molecule type" value="Genomic_DNA"/>
</dbReference>
<evidence type="ECO:0000313" key="1">
    <source>
        <dbReference type="EMBL" id="CCQ48499.1"/>
    </source>
</evidence>
<dbReference type="STRING" id="861266.ARTSIC4J27_4504"/>
<accession>A0A024H9D9</accession>
<dbReference type="AlphaFoldDB" id="A0A024H9D9"/>
<reference evidence="2" key="1">
    <citation type="journal article" date="2014" name="Genome Announc.">
        <title>Genome Sequence of Arthrobacter siccitolerans 4J27, a Xeroprotectant-Producing Desiccation-Tolerant Microorganism.</title>
        <authorList>
            <person name="Manzanera M."/>
            <person name="Santa-Cruz-Calvo L."/>
            <person name="Vilchez J.I."/>
            <person name="Garcia-Fontana C."/>
            <person name="Silva-Castro G.A."/>
            <person name="Calvo C."/>
            <person name="Gonzalez-Lopez J."/>
        </authorList>
    </citation>
    <scope>NUCLEOTIDE SEQUENCE [LARGE SCALE GENOMIC DNA]</scope>
    <source>
        <strain evidence="2">4J27</strain>
    </source>
</reference>
<organism evidence="1 2">
    <name type="scientific">Pseudarthrobacter siccitolerans</name>
    <dbReference type="NCBI Taxonomy" id="861266"/>
    <lineage>
        <taxon>Bacteria</taxon>
        <taxon>Bacillati</taxon>
        <taxon>Actinomycetota</taxon>
        <taxon>Actinomycetes</taxon>
        <taxon>Micrococcales</taxon>
        <taxon>Micrococcaceae</taxon>
        <taxon>Pseudarthrobacter</taxon>
    </lineage>
</organism>
<name>A0A024H9D9_9MICC</name>
<gene>
    <name evidence="1" type="ORF">ARTSIC4J27_4504</name>
</gene>
<protein>
    <submittedName>
        <fullName evidence="1">Protein</fullName>
    </submittedName>
</protein>
<dbReference type="RefSeq" id="WP_050057261.1">
    <property type="nucleotide sequence ID" value="NZ_CAQI01000059.1"/>
</dbReference>
<evidence type="ECO:0000313" key="2">
    <source>
        <dbReference type="Proteomes" id="UP000035722"/>
    </source>
</evidence>
<comment type="caution">
    <text evidence="1">The sequence shown here is derived from an EMBL/GenBank/DDBJ whole genome shotgun (WGS) entry which is preliminary data.</text>
</comment>
<dbReference type="OrthoDB" id="3579809at2"/>
<sequence length="71" mass="7669">MEVERMKTLVGSMDGMGPAEALHAVAELQKEVSRTESALVRSARQAGLSWEAIALCLGVSKQAVHKKYGKQ</sequence>
<keyword evidence="2" id="KW-1185">Reference proteome</keyword>
<dbReference type="Proteomes" id="UP000035722">
    <property type="component" value="Unassembled WGS sequence"/>
</dbReference>
<proteinExistence type="predicted"/>